<keyword evidence="3" id="KW-1185">Reference proteome</keyword>
<evidence type="ECO:0000256" key="1">
    <source>
        <dbReference type="SAM" id="Phobius"/>
    </source>
</evidence>
<comment type="caution">
    <text evidence="2">The sequence shown here is derived from an EMBL/GenBank/DDBJ whole genome shotgun (WGS) entry which is preliminary data.</text>
</comment>
<keyword evidence="1" id="KW-1133">Transmembrane helix</keyword>
<accession>A0A919FGC7</accession>
<reference evidence="2" key="2">
    <citation type="submission" date="2020-09" db="EMBL/GenBank/DDBJ databases">
        <authorList>
            <person name="Sun Q."/>
            <person name="Zhou Y."/>
        </authorList>
    </citation>
    <scope>NUCLEOTIDE SEQUENCE</scope>
    <source>
        <strain evidence="2">CGMCC 4.7398</strain>
    </source>
</reference>
<name>A0A919FGC7_9MICO</name>
<keyword evidence="1" id="KW-0472">Membrane</keyword>
<dbReference type="InterPro" id="IPR007047">
    <property type="entry name" value="Flp_Fap"/>
</dbReference>
<dbReference type="Pfam" id="PF04964">
    <property type="entry name" value="Flp_Fap"/>
    <property type="match status" value="1"/>
</dbReference>
<organism evidence="2 3">
    <name type="scientific">Promicromonospora soli</name>
    <dbReference type="NCBI Taxonomy" id="2035533"/>
    <lineage>
        <taxon>Bacteria</taxon>
        <taxon>Bacillati</taxon>
        <taxon>Actinomycetota</taxon>
        <taxon>Actinomycetes</taxon>
        <taxon>Micrococcales</taxon>
        <taxon>Promicromonosporaceae</taxon>
        <taxon>Promicromonospora</taxon>
    </lineage>
</organism>
<evidence type="ECO:0000313" key="3">
    <source>
        <dbReference type="Proteomes" id="UP000627369"/>
    </source>
</evidence>
<gene>
    <name evidence="2" type="ORF">GCM10017772_00240</name>
</gene>
<evidence type="ECO:0008006" key="4">
    <source>
        <dbReference type="Google" id="ProtNLM"/>
    </source>
</evidence>
<dbReference type="RefSeq" id="WP_189667273.1">
    <property type="nucleotide sequence ID" value="NZ_BNAS01000001.1"/>
</dbReference>
<keyword evidence="1" id="KW-0812">Transmembrane</keyword>
<reference evidence="2" key="1">
    <citation type="journal article" date="2014" name="Int. J. Syst. Evol. Microbiol.">
        <title>Complete genome sequence of Corynebacterium casei LMG S-19264T (=DSM 44701T), isolated from a smear-ripened cheese.</title>
        <authorList>
            <consortium name="US DOE Joint Genome Institute (JGI-PGF)"/>
            <person name="Walter F."/>
            <person name="Albersmeier A."/>
            <person name="Kalinowski J."/>
            <person name="Ruckert C."/>
        </authorList>
    </citation>
    <scope>NUCLEOTIDE SEQUENCE</scope>
    <source>
        <strain evidence="2">CGMCC 4.7398</strain>
    </source>
</reference>
<evidence type="ECO:0000313" key="2">
    <source>
        <dbReference type="EMBL" id="GHH64219.1"/>
    </source>
</evidence>
<sequence length="61" mass="6430">MTTLHVLMDRSDGHKKDRGATAVEYALLAGIIAMAIVATLVLIGPKLDALYVKALNGLPVV</sequence>
<dbReference type="EMBL" id="BNAS01000001">
    <property type="protein sequence ID" value="GHH64219.1"/>
    <property type="molecule type" value="Genomic_DNA"/>
</dbReference>
<protein>
    <recommendedName>
        <fullName evidence="4">Pilus assembly protein Flp/PilA</fullName>
    </recommendedName>
</protein>
<feature type="transmembrane region" description="Helical" evidence="1">
    <location>
        <begin position="25"/>
        <end position="43"/>
    </location>
</feature>
<proteinExistence type="predicted"/>
<dbReference type="AlphaFoldDB" id="A0A919FGC7"/>
<dbReference type="Proteomes" id="UP000627369">
    <property type="component" value="Unassembled WGS sequence"/>
</dbReference>